<keyword evidence="1" id="KW-0813">Transport</keyword>
<keyword evidence="1" id="KW-0906">Nuclear pore complex</keyword>
<keyword evidence="1" id="KW-0811">Translocation</keyword>
<comment type="caution">
    <text evidence="2">The sequence shown here is derived from an EMBL/GenBank/DDBJ whole genome shotgun (WGS) entry which is preliminary data.</text>
</comment>
<dbReference type="Pfam" id="PF07575">
    <property type="entry name" value="Nucleopor_Nup85"/>
    <property type="match status" value="1"/>
</dbReference>
<keyword evidence="1" id="KW-0472">Membrane</keyword>
<keyword evidence="1" id="KW-0539">Nucleus</keyword>
<protein>
    <recommendedName>
        <fullName evidence="1">Nuclear pore complex protein Nup85</fullName>
    </recommendedName>
</protein>
<feature type="non-terminal residue" evidence="2">
    <location>
        <position position="186"/>
    </location>
</feature>
<name>A0ABR2VM30_9FUNG</name>
<gene>
    <name evidence="2" type="ORF">K7432_016130</name>
</gene>
<comment type="function">
    <text evidence="1">Functions as a component of the nuclear pore complex (NPC).</text>
</comment>
<comment type="subcellular location">
    <subcellularLocation>
        <location evidence="1">Nucleus</location>
        <location evidence="1">Nuclear pore complex</location>
    </subcellularLocation>
</comment>
<evidence type="ECO:0000256" key="1">
    <source>
        <dbReference type="RuleBase" id="RU365073"/>
    </source>
</evidence>
<organism evidence="2 3">
    <name type="scientific">Basidiobolus ranarum</name>
    <dbReference type="NCBI Taxonomy" id="34480"/>
    <lineage>
        <taxon>Eukaryota</taxon>
        <taxon>Fungi</taxon>
        <taxon>Fungi incertae sedis</taxon>
        <taxon>Zoopagomycota</taxon>
        <taxon>Entomophthoromycotina</taxon>
        <taxon>Basidiobolomycetes</taxon>
        <taxon>Basidiobolales</taxon>
        <taxon>Basidiobolaceae</taxon>
        <taxon>Basidiobolus</taxon>
    </lineage>
</organism>
<keyword evidence="1" id="KW-0653">Protein transport</keyword>
<dbReference type="InterPro" id="IPR011502">
    <property type="entry name" value="Nucleoporin_Nup85"/>
</dbReference>
<keyword evidence="3" id="KW-1185">Reference proteome</keyword>
<accession>A0ABR2VM30</accession>
<dbReference type="EMBL" id="JASJQH010009364">
    <property type="protein sequence ID" value="KAK9679867.1"/>
    <property type="molecule type" value="Genomic_DNA"/>
</dbReference>
<reference evidence="2 3" key="1">
    <citation type="submission" date="2023-04" db="EMBL/GenBank/DDBJ databases">
        <title>Genome of Basidiobolus ranarum AG-B5.</title>
        <authorList>
            <person name="Stajich J.E."/>
            <person name="Carter-House D."/>
            <person name="Gryganskyi A."/>
        </authorList>
    </citation>
    <scope>NUCLEOTIDE SEQUENCE [LARGE SCALE GENOMIC DNA]</scope>
    <source>
        <strain evidence="2 3">AG-B5</strain>
    </source>
</reference>
<sequence>MQFNSTTELSQLHKELEEDALKYSPAQFHLTPGLIPEGTVKEWNSRNRTLKTAMNPAGNELAIHVGGQKAKELLKNDSQLKAFEQDQQIHIVAWNRFSQKRRPFINTTYGIFRLFQTLNSENQGESENGARDEYQAKLDAHTISQYYSEAIKNHLVLLQSDGSDKNASEVILFEGIYTIWNLCEVL</sequence>
<keyword evidence="1" id="KW-0509">mRNA transport</keyword>
<proteinExistence type="inferred from homology"/>
<evidence type="ECO:0000313" key="2">
    <source>
        <dbReference type="EMBL" id="KAK9679867.1"/>
    </source>
</evidence>
<comment type="subunit">
    <text evidence="1">Component of the nuclear pore complex (NPC).</text>
</comment>
<dbReference type="Proteomes" id="UP001479436">
    <property type="component" value="Unassembled WGS sequence"/>
</dbReference>
<evidence type="ECO:0000313" key="3">
    <source>
        <dbReference type="Proteomes" id="UP001479436"/>
    </source>
</evidence>
<comment type="similarity">
    <text evidence="1">Belongs to the nucleoporin Nup85 family.</text>
</comment>